<dbReference type="InterPro" id="IPR002677">
    <property type="entry name" value="Ribosomal_bL32"/>
</dbReference>
<dbReference type="InterPro" id="IPR011332">
    <property type="entry name" value="Ribosomal_zn-bd"/>
</dbReference>
<dbReference type="GO" id="GO:0003735">
    <property type="term" value="F:structural constituent of ribosome"/>
    <property type="evidence" value="ECO:0007669"/>
    <property type="project" value="InterPro"/>
</dbReference>
<dbReference type="Pfam" id="PF01783">
    <property type="entry name" value="Ribosomal_L32p"/>
    <property type="match status" value="1"/>
</dbReference>
<dbReference type="GO" id="GO:0015934">
    <property type="term" value="C:large ribosomal subunit"/>
    <property type="evidence" value="ECO:0007669"/>
    <property type="project" value="InterPro"/>
</dbReference>
<dbReference type="GO" id="GO:0006412">
    <property type="term" value="P:translation"/>
    <property type="evidence" value="ECO:0007669"/>
    <property type="project" value="InterPro"/>
</dbReference>
<dbReference type="SUPFAM" id="SSF57829">
    <property type="entry name" value="Zn-binding ribosomal proteins"/>
    <property type="match status" value="1"/>
</dbReference>
<dbReference type="PANTHER" id="PTHR35534">
    <property type="entry name" value="50S RIBOSOMAL PROTEIN L32"/>
    <property type="match status" value="1"/>
</dbReference>
<evidence type="ECO:0000256" key="4">
    <source>
        <dbReference type="SAM" id="MobiDB-lite"/>
    </source>
</evidence>
<protein>
    <recommendedName>
        <fullName evidence="6">50S ribosomal protein L32</fullName>
    </recommendedName>
</protein>
<evidence type="ECO:0000256" key="1">
    <source>
        <dbReference type="ARBA" id="ARBA00008560"/>
    </source>
</evidence>
<feature type="region of interest" description="Disordered" evidence="4">
    <location>
        <begin position="1"/>
        <end position="23"/>
    </location>
</feature>
<reference evidence="5" key="1">
    <citation type="submission" date="2018-06" db="EMBL/GenBank/DDBJ databases">
        <authorList>
            <person name="Zhirakovskaya E."/>
        </authorList>
    </citation>
    <scope>NUCLEOTIDE SEQUENCE</scope>
</reference>
<dbReference type="InterPro" id="IPR044957">
    <property type="entry name" value="Ribosomal_bL32_bact"/>
</dbReference>
<dbReference type="NCBIfam" id="TIGR01031">
    <property type="entry name" value="rpmF_bact"/>
    <property type="match status" value="1"/>
</dbReference>
<feature type="region of interest" description="Disordered" evidence="4">
    <location>
        <begin position="60"/>
        <end position="106"/>
    </location>
</feature>
<evidence type="ECO:0000256" key="2">
    <source>
        <dbReference type="ARBA" id="ARBA00022980"/>
    </source>
</evidence>
<dbReference type="PANTHER" id="PTHR35534:SF1">
    <property type="entry name" value="LARGE RIBOSOMAL SUBUNIT PROTEIN BL32"/>
    <property type="match status" value="1"/>
</dbReference>
<dbReference type="AlphaFoldDB" id="A0A3B0VIS8"/>
<evidence type="ECO:0008006" key="6">
    <source>
        <dbReference type="Google" id="ProtNLM"/>
    </source>
</evidence>
<dbReference type="EMBL" id="UOEV01000014">
    <property type="protein sequence ID" value="VAW32006.1"/>
    <property type="molecule type" value="Genomic_DNA"/>
</dbReference>
<keyword evidence="3" id="KW-0687">Ribonucleoprotein</keyword>
<dbReference type="HAMAP" id="MF_00340">
    <property type="entry name" value="Ribosomal_bL32"/>
    <property type="match status" value="1"/>
</dbReference>
<name>A0A3B0VIS8_9ZZZZ</name>
<evidence type="ECO:0000313" key="5">
    <source>
        <dbReference type="EMBL" id="VAW32006.1"/>
    </source>
</evidence>
<accession>A0A3B0VIS8</accession>
<keyword evidence="2" id="KW-0689">Ribosomal protein</keyword>
<proteinExistence type="inferred from homology"/>
<gene>
    <name evidence="5" type="ORF">MNBD_CPR01-40</name>
</gene>
<organism evidence="5">
    <name type="scientific">hydrothermal vent metagenome</name>
    <dbReference type="NCBI Taxonomy" id="652676"/>
    <lineage>
        <taxon>unclassified sequences</taxon>
        <taxon>metagenomes</taxon>
        <taxon>ecological metagenomes</taxon>
    </lineage>
</organism>
<feature type="compositionally biased region" description="Basic and acidic residues" evidence="4">
    <location>
        <begin position="63"/>
        <end position="106"/>
    </location>
</feature>
<sequence length="106" mass="12238">MTVRMRHTRSHTNNRRSHHALSGISVVKDKESEALRLPHRIDETTGMYRGRLIATPKIKKERTKAEKYEHATHTHNEPVAEKEISKKSKVVGKHEHSSTPKTRNDV</sequence>
<evidence type="ECO:0000256" key="3">
    <source>
        <dbReference type="ARBA" id="ARBA00023274"/>
    </source>
</evidence>
<comment type="similarity">
    <text evidence="1">Belongs to the bacterial ribosomal protein bL32 family.</text>
</comment>
<feature type="compositionally biased region" description="Basic residues" evidence="4">
    <location>
        <begin position="1"/>
        <end position="19"/>
    </location>
</feature>